<protein>
    <submittedName>
        <fullName evidence="2">Stage III sporulation protein AB</fullName>
    </submittedName>
</protein>
<keyword evidence="1" id="KW-0812">Transmembrane</keyword>
<keyword evidence="3" id="KW-1185">Reference proteome</keyword>
<reference evidence="2 3" key="1">
    <citation type="submission" date="2019-03" db="EMBL/GenBank/DDBJ databases">
        <title>Subsurface microbial communities from deep shales in Ohio and West Virginia, USA.</title>
        <authorList>
            <person name="Wrighton K."/>
        </authorList>
    </citation>
    <scope>NUCLEOTIDE SEQUENCE [LARGE SCALE GENOMIC DNA]</scope>
    <source>
        <strain evidence="2 3">MSL 6dP</strain>
    </source>
</reference>
<dbReference type="InterPro" id="IPR014198">
    <property type="entry name" value="Spore_III_AB"/>
</dbReference>
<dbReference type="NCBIfam" id="TIGR02833">
    <property type="entry name" value="spore_III_AB"/>
    <property type="match status" value="1"/>
</dbReference>
<dbReference type="AlphaFoldDB" id="A0A4R8GDD5"/>
<dbReference type="PIRSF" id="PIRSF021435">
    <property type="entry name" value="SpoIIIAB"/>
    <property type="match status" value="1"/>
</dbReference>
<dbReference type="Proteomes" id="UP000295832">
    <property type="component" value="Unassembled WGS sequence"/>
</dbReference>
<dbReference type="EMBL" id="SOEG01000065">
    <property type="protein sequence ID" value="TDX43550.1"/>
    <property type="molecule type" value="Genomic_DNA"/>
</dbReference>
<dbReference type="Pfam" id="PF09548">
    <property type="entry name" value="Spore_III_AB"/>
    <property type="match status" value="1"/>
</dbReference>
<evidence type="ECO:0000313" key="2">
    <source>
        <dbReference type="EMBL" id="TDX43550.1"/>
    </source>
</evidence>
<feature type="transmembrane region" description="Helical" evidence="1">
    <location>
        <begin position="152"/>
        <end position="168"/>
    </location>
</feature>
<comment type="caution">
    <text evidence="2">The sequence shown here is derived from an EMBL/GenBank/DDBJ whole genome shotgun (WGS) entry which is preliminary data.</text>
</comment>
<dbReference type="STRING" id="926561.GCA_000379025_02807"/>
<dbReference type="RefSeq" id="WP_134119258.1">
    <property type="nucleotide sequence ID" value="NZ_SOEG01000065.1"/>
</dbReference>
<organism evidence="2 3">
    <name type="scientific">Orenia marismortui</name>
    <dbReference type="NCBI Taxonomy" id="46469"/>
    <lineage>
        <taxon>Bacteria</taxon>
        <taxon>Bacillati</taxon>
        <taxon>Bacillota</taxon>
        <taxon>Clostridia</taxon>
        <taxon>Halanaerobiales</taxon>
        <taxon>Halobacteroidaceae</taxon>
        <taxon>Orenia</taxon>
    </lineage>
</organism>
<evidence type="ECO:0000256" key="1">
    <source>
        <dbReference type="SAM" id="Phobius"/>
    </source>
</evidence>
<sequence>MKLLGALIIIISSSMMGFLMAQQYILRPKQLRELQTALQMLETEVSYGVTPLPEAFTKLAKNFSEPISNIFMAARDNLNSGIIAEDAWQKAINNVSNKTALVDEDIEILLDFGYNLGQTSIDDQVKYLNLTQHKLDNLYQQAFDEKEIKVKLWRYLGVLGGLFLAILIF</sequence>
<accession>A0A4R8GDD5</accession>
<keyword evidence="1" id="KW-1133">Transmembrane helix</keyword>
<gene>
    <name evidence="2" type="ORF">C7959_1653</name>
</gene>
<keyword evidence="1" id="KW-0472">Membrane</keyword>
<name>A0A4R8GDD5_9FIRM</name>
<evidence type="ECO:0000313" key="3">
    <source>
        <dbReference type="Proteomes" id="UP000295832"/>
    </source>
</evidence>
<proteinExistence type="predicted"/>